<dbReference type="GO" id="GO:0042773">
    <property type="term" value="P:ATP synthesis coupled electron transport"/>
    <property type="evidence" value="ECO:0007669"/>
    <property type="project" value="InterPro"/>
</dbReference>
<evidence type="ECO:0000313" key="10">
    <source>
        <dbReference type="EMBL" id="QLH48713.1"/>
    </source>
</evidence>
<accession>A0A7D5NA16</accession>
<feature type="domain" description="NADH:quinone oxidoreductase/Mrp antiporter transmembrane" evidence="7">
    <location>
        <begin position="152"/>
        <end position="365"/>
    </location>
</feature>
<evidence type="ECO:0000313" key="12">
    <source>
        <dbReference type="Proteomes" id="UP000509684"/>
    </source>
</evidence>
<evidence type="ECO:0000259" key="8">
    <source>
        <dbReference type="Pfam" id="PF00662"/>
    </source>
</evidence>
<evidence type="ECO:0000256" key="1">
    <source>
        <dbReference type="ARBA" id="ARBA00004127"/>
    </source>
</evidence>
<accession>A0A080M7J6</accession>
<dbReference type="GO" id="GO:0012505">
    <property type="term" value="C:endomembrane system"/>
    <property type="evidence" value="ECO:0007669"/>
    <property type="project" value="UniProtKB-SubCell"/>
</dbReference>
<feature type="domain" description="NADH-Ubiquinone oxidoreductase (complex I) chain 5 N-terminal" evidence="8">
    <location>
        <begin position="86"/>
        <end position="136"/>
    </location>
</feature>
<proteinExistence type="predicted"/>
<organism evidence="9 11">
    <name type="scientific">Candidatus Accumulibacter cognatus</name>
    <dbReference type="NCBI Taxonomy" id="2954383"/>
    <lineage>
        <taxon>Bacteria</taxon>
        <taxon>Pseudomonadati</taxon>
        <taxon>Pseudomonadota</taxon>
        <taxon>Betaproteobacteria</taxon>
        <taxon>Candidatus Accumulibacter</taxon>
    </lineage>
</organism>
<evidence type="ECO:0000259" key="7">
    <source>
        <dbReference type="Pfam" id="PF00361"/>
    </source>
</evidence>
<evidence type="ECO:0000256" key="5">
    <source>
        <dbReference type="RuleBase" id="RU000320"/>
    </source>
</evidence>
<dbReference type="Proteomes" id="UP000509684">
    <property type="component" value="Chromosome"/>
</dbReference>
<dbReference type="EMBL" id="JDST02000031">
    <property type="protein sequence ID" value="KFB77252.1"/>
    <property type="molecule type" value="Genomic_DNA"/>
</dbReference>
<dbReference type="Pfam" id="PF00361">
    <property type="entry name" value="Proton_antipo_M"/>
    <property type="match status" value="1"/>
</dbReference>
<reference evidence="9 11" key="1">
    <citation type="submission" date="2014-02" db="EMBL/GenBank/DDBJ databases">
        <title>Expanding our view of genomic diversity in Candidatus Accumulibacter clades.</title>
        <authorList>
            <person name="Skennerton C.T."/>
            <person name="Barr J.J."/>
            <person name="Slater F.R."/>
            <person name="Bond P.L."/>
            <person name="Tyson G.W."/>
        </authorList>
    </citation>
    <scope>NUCLEOTIDE SEQUENCE [LARGE SCALE GENOMIC DNA]</scope>
    <source>
        <strain evidence="11">SK-02</strain>
    </source>
</reference>
<name>A0A080M7J6_9PROT</name>
<dbReference type="PANTHER" id="PTHR42829">
    <property type="entry name" value="NADH-UBIQUINONE OXIDOREDUCTASE CHAIN 5"/>
    <property type="match status" value="1"/>
</dbReference>
<keyword evidence="4 6" id="KW-0472">Membrane</keyword>
<feature type="transmembrane region" description="Helical" evidence="6">
    <location>
        <begin position="17"/>
        <end position="38"/>
    </location>
</feature>
<dbReference type="InterPro" id="IPR003945">
    <property type="entry name" value="NU5C-like"/>
</dbReference>
<keyword evidence="9" id="KW-0560">Oxidoreductase</keyword>
<dbReference type="GO" id="GO:0016020">
    <property type="term" value="C:membrane"/>
    <property type="evidence" value="ECO:0007669"/>
    <property type="project" value="UniProtKB-SubCell"/>
</dbReference>
<keyword evidence="2 5" id="KW-0812">Transmembrane</keyword>
<dbReference type="EC" id="1.6.99.5" evidence="9"/>
<dbReference type="InterPro" id="IPR001750">
    <property type="entry name" value="ND/Mrp_TM"/>
</dbReference>
<dbReference type="PANTHER" id="PTHR42829:SF2">
    <property type="entry name" value="NADH-UBIQUINONE OXIDOREDUCTASE CHAIN 5"/>
    <property type="match status" value="1"/>
</dbReference>
<dbReference type="InterPro" id="IPR001516">
    <property type="entry name" value="Proton_antipo_N"/>
</dbReference>
<dbReference type="EMBL" id="CP058708">
    <property type="protein sequence ID" value="QLH48713.1"/>
    <property type="molecule type" value="Genomic_DNA"/>
</dbReference>
<feature type="transmembrane region" description="Helical" evidence="6">
    <location>
        <begin position="266"/>
        <end position="288"/>
    </location>
</feature>
<dbReference type="Pfam" id="PF00662">
    <property type="entry name" value="Proton_antipo_N"/>
    <property type="match status" value="1"/>
</dbReference>
<dbReference type="GO" id="GO:0003954">
    <property type="term" value="F:NADH dehydrogenase activity"/>
    <property type="evidence" value="ECO:0007669"/>
    <property type="project" value="TreeGrafter"/>
</dbReference>
<evidence type="ECO:0000256" key="2">
    <source>
        <dbReference type="ARBA" id="ARBA00022692"/>
    </source>
</evidence>
<dbReference type="PRINTS" id="PR01434">
    <property type="entry name" value="NADHDHGNASE5"/>
</dbReference>
<dbReference type="Proteomes" id="UP000021315">
    <property type="component" value="Unassembled WGS sequence"/>
</dbReference>
<evidence type="ECO:0000256" key="4">
    <source>
        <dbReference type="ARBA" id="ARBA00023136"/>
    </source>
</evidence>
<evidence type="ECO:0000256" key="3">
    <source>
        <dbReference type="ARBA" id="ARBA00022989"/>
    </source>
</evidence>
<feature type="transmembrane region" description="Helical" evidence="6">
    <location>
        <begin position="131"/>
        <end position="153"/>
    </location>
</feature>
<dbReference type="GO" id="GO:0008137">
    <property type="term" value="F:NADH dehydrogenase (ubiquinone) activity"/>
    <property type="evidence" value="ECO:0007669"/>
    <property type="project" value="InterPro"/>
</dbReference>
<feature type="transmembrane region" description="Helical" evidence="6">
    <location>
        <begin position="186"/>
        <end position="212"/>
    </location>
</feature>
<evidence type="ECO:0000313" key="9">
    <source>
        <dbReference type="EMBL" id="KFB77252.1"/>
    </source>
</evidence>
<gene>
    <name evidence="9" type="ORF">AW06_001666</name>
    <name evidence="10" type="ORF">HWD57_02080</name>
</gene>
<dbReference type="STRING" id="1453999.AW06_001666"/>
<feature type="transmembrane region" description="Helical" evidence="6">
    <location>
        <begin position="294"/>
        <end position="315"/>
    </location>
</feature>
<reference evidence="10" key="3">
    <citation type="submission" date="2020-06" db="EMBL/GenBank/DDBJ databases">
        <authorList>
            <person name="Arumugam K."/>
            <person name="Besarab I."/>
            <person name="Haryono M."/>
            <person name="Bagci C."/>
            <person name="Beier S."/>
            <person name="Buchfink B."/>
            <person name="Gorska A."/>
            <person name="Qiu G."/>
            <person name="Huson D.H."/>
            <person name="Williams R.B."/>
        </authorList>
    </citation>
    <scope>NUCLEOTIDE SEQUENCE</scope>
    <source>
        <strain evidence="10">SSA1</strain>
    </source>
</reference>
<comment type="subcellular location">
    <subcellularLocation>
        <location evidence="1">Endomembrane system</location>
        <topology evidence="1">Multi-pass membrane protein</topology>
    </subcellularLocation>
    <subcellularLocation>
        <location evidence="5">Membrane</location>
        <topology evidence="5">Multi-pass membrane protein</topology>
    </subcellularLocation>
</comment>
<feature type="transmembrane region" description="Helical" evidence="6">
    <location>
        <begin position="322"/>
        <end position="347"/>
    </location>
</feature>
<evidence type="ECO:0000256" key="6">
    <source>
        <dbReference type="SAM" id="Phobius"/>
    </source>
</evidence>
<reference evidence="10 12" key="2">
    <citation type="journal article" date="2019" name="Microbiome">
        <title>Annotated bacterial chromosomes from frame-shift-corrected long-read metagenomic data.</title>
        <authorList>
            <person name="Arumugam K."/>
            <person name="Bagci C."/>
            <person name="Bessarab I."/>
            <person name="Beier S."/>
            <person name="Buchfink B."/>
            <person name="Gorska A."/>
            <person name="Qiu G."/>
            <person name="Huson D.H."/>
            <person name="Williams R.B.H."/>
        </authorList>
    </citation>
    <scope>NUCLEOTIDE SEQUENCE [LARGE SCALE GENOMIC DNA]</scope>
    <source>
        <strain evidence="10">SSA1</strain>
    </source>
</reference>
<feature type="transmembrane region" description="Helical" evidence="6">
    <location>
        <begin position="93"/>
        <end position="119"/>
    </location>
</feature>
<evidence type="ECO:0000313" key="11">
    <source>
        <dbReference type="Proteomes" id="UP000021315"/>
    </source>
</evidence>
<dbReference type="GO" id="GO:0015990">
    <property type="term" value="P:electron transport coupled proton transport"/>
    <property type="evidence" value="ECO:0007669"/>
    <property type="project" value="TreeGrafter"/>
</dbReference>
<feature type="transmembrane region" description="Helical" evidence="6">
    <location>
        <begin position="232"/>
        <end position="254"/>
    </location>
</feature>
<keyword evidence="11" id="KW-1185">Reference proteome</keyword>
<sequence length="516" mass="55383">MSTPDGLFNLLALASHLFWLVPLLPLLSAALIAILLLLRRGAGDAGEPLTAAIAGTAALAALLLLLVFDLLAIGGTLPELLESGEWLRIGTVAIRLSFVADAYSLPAATLVALITWIALRFSATYLHREVAFPRFFLGMSLFLAGILLIVLAGNAVLTFVGWELAGFSSWLLIAYAWERPVATGNALFVFLCNRIGDAGFMLGIALATWSAGSLEWARLTGDSGLAQVTARLLAFGFVLAALVKSAQLPFTPWIARALEGPTPSSAIFYGSLMVHAGVYLLCRLQGLLVQVPDLLALLAVVGLATAAYGALCALVQSDVKSALVFSTVTQVGLMVCCCGLGLFWLAACHAGLHAAWRAYQFLLAPAYMHLVGQPAPPVPPWLARQRWGYTAALQRFWIEPLANSLLTRPTLALGRDVRALDERFIDPLVGAPRDDKRSDTCDAADELIRGHGLAGHALFNFANRLQRLESALLLSGEGAMEKSLRRAAHYADAIESLLEQPRYLMLMVMATFVVIL</sequence>
<feature type="transmembrane region" description="Helical" evidence="6">
    <location>
        <begin position="50"/>
        <end position="73"/>
    </location>
</feature>
<keyword evidence="3 6" id="KW-1133">Transmembrane helix</keyword>
<protein>
    <submittedName>
        <fullName evidence="9">NADH-quinone oxidoreductase subunit 12</fullName>
        <ecNumber evidence="9">1.6.99.5</ecNumber>
    </submittedName>
</protein>
<dbReference type="AlphaFoldDB" id="A0A080M7J6"/>
<dbReference type="RefSeq" id="WP_273704462.1">
    <property type="nucleotide sequence ID" value="NZ_JDST02000031.1"/>
</dbReference>
<dbReference type="KEGG" id="acog:HWD57_02080"/>